<reference evidence="1" key="1">
    <citation type="submission" date="2021-01" db="EMBL/GenBank/DDBJ databases">
        <title>Whole genome shotgun sequence of Acrocarpospora phusangensis NBRC 108782.</title>
        <authorList>
            <person name="Komaki H."/>
            <person name="Tamura T."/>
        </authorList>
    </citation>
    <scope>NUCLEOTIDE SEQUENCE</scope>
    <source>
        <strain evidence="1">NBRC 108782</strain>
    </source>
</reference>
<evidence type="ECO:0000313" key="2">
    <source>
        <dbReference type="Proteomes" id="UP000640052"/>
    </source>
</evidence>
<dbReference type="EMBL" id="BOOA01000035">
    <property type="protein sequence ID" value="GIH26081.1"/>
    <property type="molecule type" value="Genomic_DNA"/>
</dbReference>
<dbReference type="RefSeq" id="WP_204042771.1">
    <property type="nucleotide sequence ID" value="NZ_BOOA01000035.1"/>
</dbReference>
<name>A0A919QC29_9ACTN</name>
<protein>
    <submittedName>
        <fullName evidence="1">Uncharacterized protein</fullName>
    </submittedName>
</protein>
<comment type="caution">
    <text evidence="1">The sequence shown here is derived from an EMBL/GenBank/DDBJ whole genome shotgun (WGS) entry which is preliminary data.</text>
</comment>
<proteinExistence type="predicted"/>
<dbReference type="AlphaFoldDB" id="A0A919QC29"/>
<evidence type="ECO:0000313" key="1">
    <source>
        <dbReference type="EMBL" id="GIH26081.1"/>
    </source>
</evidence>
<sequence>MIDDRPVIAWTPYGRRRVASILAAYMERDHRAGIIDEWWLYLNTDPDQADDLVYAHELAETYDWVRLVERPAGYPVLTPKQKNTGLFYLGCTDPDAVYVRLDDDIVYLHEAAIPNLVRAKLTLADSVLCAFPIIINNAVVSWHLQQQRRIPGPSKGWESVQLPYCMDSVGWASGDFAVKLHEFVLGKIEAGAVEDLYMHHTVTLPDRQQFSVSCFATLGSDYTVLDPPGYLGAEEEFWHSVHRPKQAGRSNIIVDTSVVAHWSFYHQHAELDASGLLDRYRKLAASL</sequence>
<gene>
    <name evidence="1" type="ORF">Aph01nite_43910</name>
</gene>
<organism evidence="1 2">
    <name type="scientific">Acrocarpospora phusangensis</name>
    <dbReference type="NCBI Taxonomy" id="1070424"/>
    <lineage>
        <taxon>Bacteria</taxon>
        <taxon>Bacillati</taxon>
        <taxon>Actinomycetota</taxon>
        <taxon>Actinomycetes</taxon>
        <taxon>Streptosporangiales</taxon>
        <taxon>Streptosporangiaceae</taxon>
        <taxon>Acrocarpospora</taxon>
    </lineage>
</organism>
<dbReference type="Proteomes" id="UP000640052">
    <property type="component" value="Unassembled WGS sequence"/>
</dbReference>
<accession>A0A919QC29</accession>
<keyword evidence="2" id="KW-1185">Reference proteome</keyword>